<feature type="coiled-coil region" evidence="1">
    <location>
        <begin position="55"/>
        <end position="89"/>
    </location>
</feature>
<dbReference type="GO" id="GO:0006886">
    <property type="term" value="P:intracellular protein transport"/>
    <property type="evidence" value="ECO:0007669"/>
    <property type="project" value="TreeGrafter"/>
</dbReference>
<feature type="domain" description="T-SNARE coiled-coil homology" evidence="4">
    <location>
        <begin position="69"/>
        <end position="131"/>
    </location>
</feature>
<reference evidence="5" key="1">
    <citation type="submission" date="2014-05" db="EMBL/GenBank/DDBJ databases">
        <title>The genome and life-stage specific transcriptomes of Globodera pallida elucidate key aspects of plant parasitism by a cyst nematode.</title>
        <authorList>
            <person name="Cotton J.A."/>
            <person name="Lilley C.J."/>
            <person name="Jones L.M."/>
            <person name="Kikuchi T."/>
            <person name="Reid A.J."/>
            <person name="Thorpe P."/>
            <person name="Tsai I.J."/>
            <person name="Beasley H."/>
            <person name="Blok V."/>
            <person name="Cock P.J.A."/>
            <person name="Van den Akker S.E."/>
            <person name="Holroyd N."/>
            <person name="Hunt M."/>
            <person name="Mantelin S."/>
            <person name="Naghra H."/>
            <person name="Pain A."/>
            <person name="Palomares-Rius J.E."/>
            <person name="Zarowiecki M."/>
            <person name="Berriman M."/>
            <person name="Jones J.T."/>
            <person name="Urwin P.E."/>
        </authorList>
    </citation>
    <scope>NUCLEOTIDE SEQUENCE [LARGE SCALE GENOMIC DNA]</scope>
    <source>
        <strain evidence="5">Lindley</strain>
    </source>
</reference>
<sequence>MFSNSPSTALPHPSSIHPSGISNRTIIRSSFDNFFEEEVQSEENIYERHLAQQQMSREEARLVELQLYKEQAKDKADATQQVAQDINDLNQIMQDLAQLVHEQHDMVDSIEDHVERSMREVKVGERNLRRAVASNSAKYPVAAAAVGGAVLGGPIGVAAGSLVAGVAAAVGGAFAGLYGGRILQRKVQKNVTTAAISVGNEALANNGH</sequence>
<dbReference type="InterPro" id="IPR045242">
    <property type="entry name" value="Syntaxin"/>
</dbReference>
<dbReference type="PANTHER" id="PTHR19957">
    <property type="entry name" value="SYNTAXIN"/>
    <property type="match status" value="1"/>
</dbReference>
<dbReference type="PANTHER" id="PTHR19957:SF417">
    <property type="entry name" value="T-SNARE COILED-COIL HOMOLOGY DOMAIN-CONTAINING PROTEIN"/>
    <property type="match status" value="1"/>
</dbReference>
<dbReference type="Proteomes" id="UP000050741">
    <property type="component" value="Unassembled WGS sequence"/>
</dbReference>
<dbReference type="GO" id="GO:0008021">
    <property type="term" value="C:synaptic vesicle"/>
    <property type="evidence" value="ECO:0007669"/>
    <property type="project" value="TreeGrafter"/>
</dbReference>
<evidence type="ECO:0000313" key="5">
    <source>
        <dbReference type="Proteomes" id="UP000050741"/>
    </source>
</evidence>
<evidence type="ECO:0000256" key="3">
    <source>
        <dbReference type="SAM" id="Phobius"/>
    </source>
</evidence>
<proteinExistence type="predicted"/>
<dbReference type="PROSITE" id="PS50192">
    <property type="entry name" value="T_SNARE"/>
    <property type="match status" value="1"/>
</dbReference>
<evidence type="ECO:0000313" key="6">
    <source>
        <dbReference type="WBParaSite" id="GPLIN_001353700"/>
    </source>
</evidence>
<dbReference type="GO" id="GO:0000149">
    <property type="term" value="F:SNARE binding"/>
    <property type="evidence" value="ECO:0007669"/>
    <property type="project" value="TreeGrafter"/>
</dbReference>
<dbReference type="InterPro" id="IPR000727">
    <property type="entry name" value="T_SNARE_dom"/>
</dbReference>
<dbReference type="WBParaSite" id="GPLIN_001353700">
    <property type="protein sequence ID" value="GPLIN_001353700"/>
    <property type="gene ID" value="GPLIN_001353700"/>
</dbReference>
<keyword evidence="3" id="KW-0812">Transmembrane</keyword>
<keyword evidence="3" id="KW-1133">Transmembrane helix</keyword>
<feature type="transmembrane region" description="Helical" evidence="3">
    <location>
        <begin position="162"/>
        <end position="180"/>
    </location>
</feature>
<dbReference type="GO" id="GO:0006906">
    <property type="term" value="P:vesicle fusion"/>
    <property type="evidence" value="ECO:0007669"/>
    <property type="project" value="TreeGrafter"/>
</dbReference>
<keyword evidence="5" id="KW-1185">Reference proteome</keyword>
<evidence type="ECO:0000256" key="1">
    <source>
        <dbReference type="SAM" id="Coils"/>
    </source>
</evidence>
<dbReference type="Gene3D" id="1.20.5.110">
    <property type="match status" value="1"/>
</dbReference>
<keyword evidence="1" id="KW-0175">Coiled coil</keyword>
<dbReference type="GO" id="GO:0005484">
    <property type="term" value="F:SNAP receptor activity"/>
    <property type="evidence" value="ECO:0007669"/>
    <property type="project" value="TreeGrafter"/>
</dbReference>
<feature type="compositionally biased region" description="Low complexity" evidence="2">
    <location>
        <begin position="11"/>
        <end position="22"/>
    </location>
</feature>
<protein>
    <submittedName>
        <fullName evidence="6">t-SNARE coiled-coil homology domain-containing protein</fullName>
    </submittedName>
</protein>
<organism evidence="5 6">
    <name type="scientific">Globodera pallida</name>
    <name type="common">Potato cyst nematode worm</name>
    <name type="synonym">Heterodera pallida</name>
    <dbReference type="NCBI Taxonomy" id="36090"/>
    <lineage>
        <taxon>Eukaryota</taxon>
        <taxon>Metazoa</taxon>
        <taxon>Ecdysozoa</taxon>
        <taxon>Nematoda</taxon>
        <taxon>Chromadorea</taxon>
        <taxon>Rhabditida</taxon>
        <taxon>Tylenchina</taxon>
        <taxon>Tylenchomorpha</taxon>
        <taxon>Tylenchoidea</taxon>
        <taxon>Heteroderidae</taxon>
        <taxon>Heteroderinae</taxon>
        <taxon>Globodera</taxon>
    </lineage>
</organism>
<dbReference type="SUPFAM" id="SSF58038">
    <property type="entry name" value="SNARE fusion complex"/>
    <property type="match status" value="1"/>
</dbReference>
<accession>A0A183CKY1</accession>
<dbReference type="AlphaFoldDB" id="A0A183CKY1"/>
<dbReference type="GO" id="GO:0031201">
    <property type="term" value="C:SNARE complex"/>
    <property type="evidence" value="ECO:0007669"/>
    <property type="project" value="TreeGrafter"/>
</dbReference>
<dbReference type="SMART" id="SM00397">
    <property type="entry name" value="t_SNARE"/>
    <property type="match status" value="1"/>
</dbReference>
<evidence type="ECO:0000259" key="4">
    <source>
        <dbReference type="PROSITE" id="PS50192"/>
    </source>
</evidence>
<feature type="region of interest" description="Disordered" evidence="2">
    <location>
        <begin position="1"/>
        <end position="22"/>
    </location>
</feature>
<reference evidence="6" key="2">
    <citation type="submission" date="2016-06" db="UniProtKB">
        <authorList>
            <consortium name="WormBaseParasite"/>
        </authorList>
    </citation>
    <scope>IDENTIFICATION</scope>
</reference>
<evidence type="ECO:0000256" key="2">
    <source>
        <dbReference type="SAM" id="MobiDB-lite"/>
    </source>
</evidence>
<name>A0A183CKY1_GLOPA</name>
<keyword evidence="3" id="KW-0472">Membrane</keyword>
<dbReference type="GO" id="GO:0048278">
    <property type="term" value="P:vesicle docking"/>
    <property type="evidence" value="ECO:0007669"/>
    <property type="project" value="TreeGrafter"/>
</dbReference>